<evidence type="ECO:0000313" key="4">
    <source>
        <dbReference type="Proteomes" id="UP000694388"/>
    </source>
</evidence>
<dbReference type="AlphaFoldDB" id="A0A8C4QRP2"/>
<dbReference type="PROSITE" id="PS01132">
    <property type="entry name" value="ACTINS_ACT_LIKE"/>
    <property type="match status" value="1"/>
</dbReference>
<dbReference type="InterPro" id="IPR043129">
    <property type="entry name" value="ATPase_NBD"/>
</dbReference>
<evidence type="ECO:0000313" key="3">
    <source>
        <dbReference type="Ensembl" id="ENSEBUP00000019537.1"/>
    </source>
</evidence>
<comment type="similarity">
    <text evidence="1 2">Belongs to the actin family.</text>
</comment>
<dbReference type="InterPro" id="IPR020902">
    <property type="entry name" value="Actin/actin-like_CS"/>
</dbReference>
<organism evidence="3 4">
    <name type="scientific">Eptatretus burgeri</name>
    <name type="common">Inshore hagfish</name>
    <dbReference type="NCBI Taxonomy" id="7764"/>
    <lineage>
        <taxon>Eukaryota</taxon>
        <taxon>Metazoa</taxon>
        <taxon>Chordata</taxon>
        <taxon>Craniata</taxon>
        <taxon>Vertebrata</taxon>
        <taxon>Cyclostomata</taxon>
        <taxon>Myxini</taxon>
        <taxon>Myxiniformes</taxon>
        <taxon>Myxinidae</taxon>
        <taxon>Eptatretinae</taxon>
        <taxon>Eptatretus</taxon>
    </lineage>
</organism>
<dbReference type="PRINTS" id="PR00190">
    <property type="entry name" value="ACTIN"/>
</dbReference>
<dbReference type="Proteomes" id="UP000694388">
    <property type="component" value="Unplaced"/>
</dbReference>
<dbReference type="GeneTree" id="ENSGT00940000167032"/>
<evidence type="ECO:0008006" key="5">
    <source>
        <dbReference type="Google" id="ProtNLM"/>
    </source>
</evidence>
<dbReference type="PANTHER" id="PTHR11937">
    <property type="entry name" value="ACTIN"/>
    <property type="match status" value="1"/>
</dbReference>
<dbReference type="OMA" id="CHAAPER"/>
<dbReference type="SMART" id="SM00268">
    <property type="entry name" value="ACTIN"/>
    <property type="match status" value="1"/>
</dbReference>
<accession>A0A8C4QRP2</accession>
<dbReference type="InterPro" id="IPR004000">
    <property type="entry name" value="Actin"/>
</dbReference>
<proteinExistence type="inferred from homology"/>
<reference evidence="3" key="2">
    <citation type="submission" date="2025-09" db="UniProtKB">
        <authorList>
            <consortium name="Ensembl"/>
        </authorList>
    </citation>
    <scope>IDENTIFICATION</scope>
</reference>
<dbReference type="FunFam" id="3.90.640.10:FF:000007">
    <property type="entry name" value="Actin like 7B"/>
    <property type="match status" value="1"/>
</dbReference>
<dbReference type="Gene3D" id="3.90.640.10">
    <property type="entry name" value="Actin, Chain A, domain 4"/>
    <property type="match status" value="1"/>
</dbReference>
<sequence length="344" mass="38447">MVGAGQKDCYIGNQAQAKRGVLTLSYPVKNGVVESWDDMERIWRHVFDEQLQVRSKDFKCMVTEAPLNPLSNREKMAQVLFEKFEVPSLYAAIQGVLALYAAGRITGLALDSGDGVTHTMPIYEGYCIPHAVLRLNMAGRNITKYLVRILTESGHTFTSTAELEIVRNMKETLCFVSVDIKADMAKKKEEFEKDYKLPDGKVIKIHNQLFRAPETLFQPQNIGMEAALGVDKIVYNSIMKCDIDVRKDLYANIILAGGSTLFPGMDDRLTKEVTAKAPPGTTIKCHAAPERKVTYIIIKALPHNGNHTLSVTQGNHTLPETRQLYATRNYTQMGRQGDHTIVVT</sequence>
<name>A0A8C4QRP2_EPTBU</name>
<dbReference type="Gene3D" id="3.30.420.40">
    <property type="match status" value="2"/>
</dbReference>
<keyword evidence="4" id="KW-1185">Reference proteome</keyword>
<dbReference type="Pfam" id="PF00022">
    <property type="entry name" value="Actin"/>
    <property type="match status" value="1"/>
</dbReference>
<dbReference type="Ensembl" id="ENSEBUT00000020113.1">
    <property type="protein sequence ID" value="ENSEBUP00000019537.1"/>
    <property type="gene ID" value="ENSEBUG00000012139.1"/>
</dbReference>
<dbReference type="FunFam" id="3.30.420.40:FF:000050">
    <property type="entry name" value="Actin, alpha skeletal muscle"/>
    <property type="match status" value="1"/>
</dbReference>
<evidence type="ECO:0000256" key="2">
    <source>
        <dbReference type="RuleBase" id="RU000487"/>
    </source>
</evidence>
<protein>
    <recommendedName>
        <fullName evidence="5">Actin</fullName>
    </recommendedName>
</protein>
<reference evidence="3" key="1">
    <citation type="submission" date="2025-08" db="UniProtKB">
        <authorList>
            <consortium name="Ensembl"/>
        </authorList>
    </citation>
    <scope>IDENTIFICATION</scope>
</reference>
<dbReference type="SUPFAM" id="SSF53067">
    <property type="entry name" value="Actin-like ATPase domain"/>
    <property type="match status" value="2"/>
</dbReference>
<evidence type="ECO:0000256" key="1">
    <source>
        <dbReference type="ARBA" id="ARBA00006752"/>
    </source>
</evidence>